<dbReference type="Gene3D" id="3.30.750.24">
    <property type="entry name" value="STAS domain"/>
    <property type="match status" value="1"/>
</dbReference>
<evidence type="ECO:0000313" key="3">
    <source>
        <dbReference type="Proteomes" id="UP000660110"/>
    </source>
</evidence>
<accession>A0A917BBG0</accession>
<dbReference type="InterPro" id="IPR036513">
    <property type="entry name" value="STAS_dom_sf"/>
</dbReference>
<dbReference type="Gene3D" id="3.30.450.40">
    <property type="match status" value="1"/>
</dbReference>
<reference evidence="2" key="1">
    <citation type="journal article" date="2014" name="Int. J. Syst. Evol. Microbiol.">
        <title>Complete genome sequence of Corynebacterium casei LMG S-19264T (=DSM 44701T), isolated from a smear-ripened cheese.</title>
        <authorList>
            <consortium name="US DOE Joint Genome Institute (JGI-PGF)"/>
            <person name="Walter F."/>
            <person name="Albersmeier A."/>
            <person name="Kalinowski J."/>
            <person name="Ruckert C."/>
        </authorList>
    </citation>
    <scope>NUCLEOTIDE SEQUENCE</scope>
    <source>
        <strain evidence="2">CGMCC 1.12153</strain>
    </source>
</reference>
<dbReference type="SMART" id="SM00065">
    <property type="entry name" value="GAF"/>
    <property type="match status" value="1"/>
</dbReference>
<dbReference type="SUPFAM" id="SSF55781">
    <property type="entry name" value="GAF domain-like"/>
    <property type="match status" value="1"/>
</dbReference>
<dbReference type="Pfam" id="PF01740">
    <property type="entry name" value="STAS"/>
    <property type="match status" value="1"/>
</dbReference>
<sequence length="285" mass="32144">MTNPYNLSSTDFHSLRKASKKIFELISERLNVNTAYVTRRGKSAMTVLSSYNKQEEIIPEGYSVEYGGTYCRLIISDDQEAMTTFNLEKDELTQELEVTTQLKMKGFLGVTLKDSSGEVFGTLCVMDREEKKFSDDDIQYMKSMAEVLSHLIELDQTKYNMAFLNVPIIPIIKGVSILTIQGIIDEARADKIMNNVLTYSAENDINYFIIDLSGLLIVDGVFPNVLINMVQSLQLMGIETIITGITPDIARHEVNNVKLLSLKTKTVTNLEAALKYIGFYLTEKE</sequence>
<dbReference type="InterPro" id="IPR051932">
    <property type="entry name" value="Bact_StressResp_Reg"/>
</dbReference>
<proteinExistence type="predicted"/>
<dbReference type="InterPro" id="IPR002645">
    <property type="entry name" value="STAS_dom"/>
</dbReference>
<organism evidence="2 3">
    <name type="scientific">Halobacillus andaensis</name>
    <dbReference type="NCBI Taxonomy" id="1176239"/>
    <lineage>
        <taxon>Bacteria</taxon>
        <taxon>Bacillati</taxon>
        <taxon>Bacillota</taxon>
        <taxon>Bacilli</taxon>
        <taxon>Bacillales</taxon>
        <taxon>Bacillaceae</taxon>
        <taxon>Halobacillus</taxon>
    </lineage>
</organism>
<feature type="domain" description="STAS" evidence="1">
    <location>
        <begin position="165"/>
        <end position="277"/>
    </location>
</feature>
<dbReference type="InterPro" id="IPR029016">
    <property type="entry name" value="GAF-like_dom_sf"/>
</dbReference>
<dbReference type="CDD" id="cd07041">
    <property type="entry name" value="STAS_RsbR_RsbS_like"/>
    <property type="match status" value="1"/>
</dbReference>
<reference evidence="2" key="2">
    <citation type="submission" date="2020-09" db="EMBL/GenBank/DDBJ databases">
        <authorList>
            <person name="Sun Q."/>
            <person name="Zhou Y."/>
        </authorList>
    </citation>
    <scope>NUCLEOTIDE SEQUENCE</scope>
    <source>
        <strain evidence="2">CGMCC 1.12153</strain>
    </source>
</reference>
<keyword evidence="3" id="KW-1185">Reference proteome</keyword>
<dbReference type="InterPro" id="IPR003018">
    <property type="entry name" value="GAF"/>
</dbReference>
<comment type="caution">
    <text evidence="2">The sequence shown here is derived from an EMBL/GenBank/DDBJ whole genome shotgun (WGS) entry which is preliminary data.</text>
</comment>
<dbReference type="RefSeq" id="WP_188378481.1">
    <property type="nucleotide sequence ID" value="NZ_BMEL01000004.1"/>
</dbReference>
<evidence type="ECO:0000313" key="2">
    <source>
        <dbReference type="EMBL" id="GGF30175.1"/>
    </source>
</evidence>
<evidence type="ECO:0000259" key="1">
    <source>
        <dbReference type="PROSITE" id="PS50801"/>
    </source>
</evidence>
<dbReference type="PANTHER" id="PTHR33745">
    <property type="entry name" value="RSBT ANTAGONIST PROTEIN RSBS-RELATED"/>
    <property type="match status" value="1"/>
</dbReference>
<dbReference type="EMBL" id="BMEL01000004">
    <property type="protein sequence ID" value="GGF30175.1"/>
    <property type="molecule type" value="Genomic_DNA"/>
</dbReference>
<gene>
    <name evidence="2" type="ORF">GCM10010954_31630</name>
</gene>
<name>A0A917BBG0_HALAA</name>
<dbReference type="Pfam" id="PF01590">
    <property type="entry name" value="GAF"/>
    <property type="match status" value="1"/>
</dbReference>
<dbReference type="SUPFAM" id="SSF52091">
    <property type="entry name" value="SpoIIaa-like"/>
    <property type="match status" value="1"/>
</dbReference>
<dbReference type="PANTHER" id="PTHR33745:SF8">
    <property type="entry name" value="BLUE-LIGHT PHOTORECEPTOR"/>
    <property type="match status" value="1"/>
</dbReference>
<dbReference type="Proteomes" id="UP000660110">
    <property type="component" value="Unassembled WGS sequence"/>
</dbReference>
<protein>
    <recommendedName>
        <fullName evidence="1">STAS domain-containing protein</fullName>
    </recommendedName>
</protein>
<dbReference type="PROSITE" id="PS50801">
    <property type="entry name" value="STAS"/>
    <property type="match status" value="1"/>
</dbReference>
<dbReference type="AlphaFoldDB" id="A0A917BBG0"/>